<feature type="region of interest" description="Disordered" evidence="1">
    <location>
        <begin position="320"/>
        <end position="351"/>
    </location>
</feature>
<keyword evidence="3" id="KW-1185">Reference proteome</keyword>
<accession>A0ABP0S0L9</accession>
<evidence type="ECO:0000313" key="2">
    <source>
        <dbReference type="EMBL" id="CAK9105892.1"/>
    </source>
</evidence>
<sequence length="763" mass="83855">MLQSVASEEESVVPVSSIRWSHDSVRVVFQDGCLVATMLKELLDGDLLPHQIPQIDVFEDGGVLYAWSGNRRLWVLKEFERLRRVEVKVQVKKKVTKLSRKSPKFSTTNDGESVTFFSQSRADCFPSMSFALAAINPPTAPTMWDVELGNEIRRSSGSALWKLQRIGELGGWLEAPPSSLEDYLHGKPYLFTVVDFVVTLTGCMEALTLLGLDAGPHLKISSLESLEQDGTGVRDGDPSECQFAEAEIWDGFTESSLEEALRSVCAPQPLSLFAIPELVGLRNNPDTCQLVLSFLKRRSNIFSLSSSVFGHSVSLIDSPPRHTEKYGLGGNDSKDEPDTSMPQNHVADRSEARASEVLNSLSSHLCSVINEAGGRLSLDRLEWDQVCMAQFASQVDLEKYLEEQPHFLIWVSEGGKMVSTVSADTRQPGGQAGAFRMLLPSRLNREISREVLEILQSTAHRLLYRADSSMKVALRSGWLEPAMLPSTVLCQKDLDDLAKRLGWRKLPGLVPIPGSPHRAHFKSSDSDRLRSITIHVGRYLPGLWSKAGDLLDAGSTIFVGPAGCGKTTILRDVAVNMSKELQVLVLDFLGHLADMESSPDLDYQCWGSGSEAQTIREAIDEHVPEVIVAEFPDTYSALRAGRVCAEAGVRLACSVRSNLRFLVESFVHAYSGSQQVRDLACLTFPFASAVQLSRQMDEWDIYRDAPAVVCSMGRCRLPTCDIHQGFASQHVAGDVGSLAEMKDTAATSLAVPEADFPIGLLDD</sequence>
<evidence type="ECO:0008006" key="4">
    <source>
        <dbReference type="Google" id="ProtNLM"/>
    </source>
</evidence>
<dbReference type="Proteomes" id="UP001642484">
    <property type="component" value="Unassembled WGS sequence"/>
</dbReference>
<name>A0ABP0S0L9_9DINO</name>
<organism evidence="2 3">
    <name type="scientific">Durusdinium trenchii</name>
    <dbReference type="NCBI Taxonomy" id="1381693"/>
    <lineage>
        <taxon>Eukaryota</taxon>
        <taxon>Sar</taxon>
        <taxon>Alveolata</taxon>
        <taxon>Dinophyceae</taxon>
        <taxon>Suessiales</taxon>
        <taxon>Symbiodiniaceae</taxon>
        <taxon>Durusdinium</taxon>
    </lineage>
</organism>
<protein>
    <recommendedName>
        <fullName evidence="4">Peroxin-1</fullName>
    </recommendedName>
</protein>
<gene>
    <name evidence="2" type="ORF">CCMP2556_LOCUS49529</name>
</gene>
<evidence type="ECO:0000256" key="1">
    <source>
        <dbReference type="SAM" id="MobiDB-lite"/>
    </source>
</evidence>
<comment type="caution">
    <text evidence="2">The sequence shown here is derived from an EMBL/GenBank/DDBJ whole genome shotgun (WGS) entry which is preliminary data.</text>
</comment>
<dbReference type="EMBL" id="CAXAMN010026805">
    <property type="protein sequence ID" value="CAK9105892.1"/>
    <property type="molecule type" value="Genomic_DNA"/>
</dbReference>
<evidence type="ECO:0000313" key="3">
    <source>
        <dbReference type="Proteomes" id="UP001642484"/>
    </source>
</evidence>
<reference evidence="2 3" key="1">
    <citation type="submission" date="2024-02" db="EMBL/GenBank/DDBJ databases">
        <authorList>
            <person name="Chen Y."/>
            <person name="Shah S."/>
            <person name="Dougan E. K."/>
            <person name="Thang M."/>
            <person name="Chan C."/>
        </authorList>
    </citation>
    <scope>NUCLEOTIDE SEQUENCE [LARGE SCALE GENOMIC DNA]</scope>
</reference>
<dbReference type="PANTHER" id="PTHR20953:SF3">
    <property type="entry name" value="P-LOOP CONTAINING NUCLEOSIDE TRIPHOSPHATE HYDROLASES SUPERFAMILY PROTEIN"/>
    <property type="match status" value="1"/>
</dbReference>
<proteinExistence type="predicted"/>
<dbReference type="PANTHER" id="PTHR20953">
    <property type="entry name" value="KINASE-RELATED"/>
    <property type="match status" value="1"/>
</dbReference>